<dbReference type="SMR" id="A0A0B2RVB8"/>
<keyword evidence="4 6" id="KW-0472">Membrane</keyword>
<evidence type="ECO:0000256" key="1">
    <source>
        <dbReference type="ARBA" id="ARBA00004141"/>
    </source>
</evidence>
<dbReference type="GO" id="GO:0016020">
    <property type="term" value="C:membrane"/>
    <property type="evidence" value="ECO:0007669"/>
    <property type="project" value="UniProtKB-SubCell"/>
</dbReference>
<feature type="transmembrane region" description="Helical" evidence="6">
    <location>
        <begin position="58"/>
        <end position="80"/>
    </location>
</feature>
<evidence type="ECO:0000313" key="7">
    <source>
        <dbReference type="EMBL" id="KHN36393.1"/>
    </source>
</evidence>
<keyword evidence="2 5" id="KW-0812">Transmembrane</keyword>
<dbReference type="Pfam" id="PF00230">
    <property type="entry name" value="MIP"/>
    <property type="match status" value="1"/>
</dbReference>
<dbReference type="Proteomes" id="UP000289340">
    <property type="component" value="Chromosome 18"/>
</dbReference>
<dbReference type="InterPro" id="IPR034294">
    <property type="entry name" value="Aquaporin_transptr"/>
</dbReference>
<evidence type="ECO:0000256" key="2">
    <source>
        <dbReference type="ARBA" id="ARBA00022692"/>
    </source>
</evidence>
<evidence type="ECO:0000256" key="6">
    <source>
        <dbReference type="SAM" id="Phobius"/>
    </source>
</evidence>
<keyword evidence="5" id="KW-0813">Transport</keyword>
<dbReference type="EMBL" id="KN647706">
    <property type="protein sequence ID" value="KHN36393.1"/>
    <property type="molecule type" value="Genomic_DNA"/>
</dbReference>
<dbReference type="FunFam" id="1.20.1080.10:FF:000063">
    <property type="entry name" value="Putative aquaporin PIP-type 7a"/>
    <property type="match status" value="1"/>
</dbReference>
<dbReference type="InterPro" id="IPR023271">
    <property type="entry name" value="Aquaporin-like"/>
</dbReference>
<dbReference type="InterPro" id="IPR000425">
    <property type="entry name" value="MIP"/>
</dbReference>
<feature type="transmembrane region" description="Helical" evidence="6">
    <location>
        <begin position="24"/>
        <end position="46"/>
    </location>
</feature>
<sequence length="134" mass="14832">MFHWEPTNSQRGNQLELRFRAKTMVTVMVMQVLAATFILVYTVFSATDAKCNARDSHVPILAPLPIGFAVFLVHLATIPITGTGINPARSLGAAIIFNKDLGWDDHWIFWVGPFVGAALAALYHQVVIRAIPFK</sequence>
<dbReference type="Gramene" id="XM_028356057.1">
    <property type="protein sequence ID" value="XP_028211858.1"/>
    <property type="gene ID" value="LOC114394474"/>
</dbReference>
<protein>
    <submittedName>
        <fullName evidence="7">Putative aquaporin PIP-type 7a</fullName>
    </submittedName>
</protein>
<comment type="subcellular location">
    <subcellularLocation>
        <location evidence="1">Membrane</location>
        <topology evidence="1">Multi-pass membrane protein</topology>
    </subcellularLocation>
</comment>
<name>A0A0B2RVB8_GLYSO</name>
<organism evidence="7">
    <name type="scientific">Glycine soja</name>
    <name type="common">Wild soybean</name>
    <dbReference type="NCBI Taxonomy" id="3848"/>
    <lineage>
        <taxon>Eukaryota</taxon>
        <taxon>Viridiplantae</taxon>
        <taxon>Streptophyta</taxon>
        <taxon>Embryophyta</taxon>
        <taxon>Tracheophyta</taxon>
        <taxon>Spermatophyta</taxon>
        <taxon>Magnoliopsida</taxon>
        <taxon>eudicotyledons</taxon>
        <taxon>Gunneridae</taxon>
        <taxon>Pentapetalae</taxon>
        <taxon>rosids</taxon>
        <taxon>fabids</taxon>
        <taxon>Fabales</taxon>
        <taxon>Fabaceae</taxon>
        <taxon>Papilionoideae</taxon>
        <taxon>50 kb inversion clade</taxon>
        <taxon>NPAAA clade</taxon>
        <taxon>indigoferoid/millettioid clade</taxon>
        <taxon>Phaseoleae</taxon>
        <taxon>Glycine</taxon>
        <taxon>Glycine subgen. Soja</taxon>
    </lineage>
</organism>
<evidence type="ECO:0000256" key="3">
    <source>
        <dbReference type="ARBA" id="ARBA00022989"/>
    </source>
</evidence>
<reference evidence="7" key="1">
    <citation type="submission" date="2014-07" db="EMBL/GenBank/DDBJ databases">
        <title>Identification of a novel salt tolerance gene in wild soybean by whole-genome sequencing.</title>
        <authorList>
            <person name="Lam H.-M."/>
            <person name="Qi X."/>
            <person name="Li M.-W."/>
            <person name="Liu X."/>
            <person name="Xie M."/>
            <person name="Ni M."/>
            <person name="Xu X."/>
        </authorList>
    </citation>
    <scope>NUCLEOTIDE SEQUENCE [LARGE SCALE GENOMIC DNA]</scope>
    <source>
        <tissue evidence="7">Root</tissue>
    </source>
</reference>
<dbReference type="PRINTS" id="PR00783">
    <property type="entry name" value="MINTRINSICP"/>
</dbReference>
<evidence type="ECO:0000313" key="9">
    <source>
        <dbReference type="Proteomes" id="UP000289340"/>
    </source>
</evidence>
<dbReference type="Gene3D" id="1.20.1080.10">
    <property type="entry name" value="Glycerol uptake facilitator protein"/>
    <property type="match status" value="1"/>
</dbReference>
<accession>A0A0B2RVB8</accession>
<reference evidence="8 9" key="2">
    <citation type="submission" date="2018-09" db="EMBL/GenBank/DDBJ databases">
        <title>A high-quality reference genome of wild soybean provides a powerful tool to mine soybean genomes.</title>
        <authorList>
            <person name="Xie M."/>
            <person name="Chung C.Y.L."/>
            <person name="Li M.-W."/>
            <person name="Wong F.-L."/>
            <person name="Chan T.-F."/>
            <person name="Lam H.-M."/>
        </authorList>
    </citation>
    <scope>NUCLEOTIDE SEQUENCE [LARGE SCALE GENOMIC DNA]</scope>
    <source>
        <strain evidence="9">cv. W05</strain>
        <tissue evidence="8">Hypocotyl of etiolated seedlings</tissue>
    </source>
</reference>
<dbReference type="PANTHER" id="PTHR45687">
    <property type="entry name" value="AQUAPORIN OR AQUAGLYCEROPORIN RELATED"/>
    <property type="match status" value="1"/>
</dbReference>
<keyword evidence="9" id="KW-1185">Reference proteome</keyword>
<dbReference type="SUPFAM" id="SSF81338">
    <property type="entry name" value="Aquaporin-like"/>
    <property type="match status" value="1"/>
</dbReference>
<dbReference type="Proteomes" id="UP000053555">
    <property type="component" value="Unassembled WGS sequence"/>
</dbReference>
<dbReference type="EMBL" id="QZWG01000018">
    <property type="protein sequence ID" value="RZB50396.1"/>
    <property type="molecule type" value="Genomic_DNA"/>
</dbReference>
<dbReference type="GO" id="GO:0015267">
    <property type="term" value="F:channel activity"/>
    <property type="evidence" value="ECO:0007669"/>
    <property type="project" value="InterPro"/>
</dbReference>
<gene>
    <name evidence="8" type="ORF">D0Y65_047352</name>
    <name evidence="7" type="ORF">glysoja_041423</name>
</gene>
<evidence type="ECO:0000256" key="5">
    <source>
        <dbReference type="RuleBase" id="RU000477"/>
    </source>
</evidence>
<proteinExistence type="inferred from homology"/>
<keyword evidence="3 6" id="KW-1133">Transmembrane helix</keyword>
<evidence type="ECO:0000256" key="4">
    <source>
        <dbReference type="ARBA" id="ARBA00023136"/>
    </source>
</evidence>
<feature type="transmembrane region" description="Helical" evidence="6">
    <location>
        <begin position="107"/>
        <end position="128"/>
    </location>
</feature>
<comment type="similarity">
    <text evidence="5">Belongs to the MIP/aquaporin (TC 1.A.8) family.</text>
</comment>
<evidence type="ECO:0000313" key="8">
    <source>
        <dbReference type="EMBL" id="RZB50396.1"/>
    </source>
</evidence>
<dbReference type="AlphaFoldDB" id="A0A0B2RVB8"/>